<evidence type="ECO:0000256" key="7">
    <source>
        <dbReference type="ARBA" id="ARBA00022741"/>
    </source>
</evidence>
<evidence type="ECO:0000256" key="12">
    <source>
        <dbReference type="ARBA" id="ARBA00023288"/>
    </source>
</evidence>
<keyword evidence="11" id="KW-0564">Palmitate</keyword>
<keyword evidence="5" id="KW-0597">Phosphoprotein</keyword>
<dbReference type="PROSITE" id="PS51421">
    <property type="entry name" value="RAS"/>
    <property type="match status" value="1"/>
</dbReference>
<dbReference type="GO" id="GO:0007010">
    <property type="term" value="P:cytoskeleton organization"/>
    <property type="evidence" value="ECO:0007669"/>
    <property type="project" value="UniProtKB-ARBA"/>
</dbReference>
<dbReference type="Pfam" id="PF00071">
    <property type="entry name" value="Ras"/>
    <property type="match status" value="1"/>
</dbReference>
<evidence type="ECO:0000256" key="11">
    <source>
        <dbReference type="ARBA" id="ARBA00023139"/>
    </source>
</evidence>
<evidence type="ECO:0000256" key="6">
    <source>
        <dbReference type="ARBA" id="ARBA00022723"/>
    </source>
</evidence>
<dbReference type="InterPro" id="IPR001806">
    <property type="entry name" value="Small_GTPase"/>
</dbReference>
<keyword evidence="4" id="KW-1003">Cell membrane</keyword>
<keyword evidence="12" id="KW-0449">Lipoprotein</keyword>
<dbReference type="SMART" id="SM00175">
    <property type="entry name" value="RAB"/>
    <property type="match status" value="1"/>
</dbReference>
<evidence type="ECO:0000256" key="5">
    <source>
        <dbReference type="ARBA" id="ARBA00022553"/>
    </source>
</evidence>
<keyword evidence="8" id="KW-0460">Magnesium</keyword>
<evidence type="ECO:0000256" key="13">
    <source>
        <dbReference type="SAM" id="MobiDB-lite"/>
    </source>
</evidence>
<dbReference type="CDD" id="cd04130">
    <property type="entry name" value="Wrch_1"/>
    <property type="match status" value="1"/>
</dbReference>
<dbReference type="SMART" id="SM00173">
    <property type="entry name" value="RAS"/>
    <property type="match status" value="1"/>
</dbReference>
<dbReference type="InterPro" id="IPR005225">
    <property type="entry name" value="Small_GTP-bd"/>
</dbReference>
<evidence type="ECO:0000256" key="9">
    <source>
        <dbReference type="ARBA" id="ARBA00023134"/>
    </source>
</evidence>
<dbReference type="GO" id="GO:0046872">
    <property type="term" value="F:metal ion binding"/>
    <property type="evidence" value="ECO:0007669"/>
    <property type="project" value="UniProtKB-KW"/>
</dbReference>
<keyword evidence="9" id="KW-0342">GTP-binding</keyword>
<evidence type="ECO:0000256" key="4">
    <source>
        <dbReference type="ARBA" id="ARBA00022475"/>
    </source>
</evidence>
<reference evidence="14 15" key="1">
    <citation type="submission" date="2024-06" db="EMBL/GenBank/DDBJ databases">
        <authorList>
            <person name="Pan Q."/>
            <person name="Wen M."/>
            <person name="Jouanno E."/>
            <person name="Zahm M."/>
            <person name="Klopp C."/>
            <person name="Cabau C."/>
            <person name="Louis A."/>
            <person name="Berthelot C."/>
            <person name="Parey E."/>
            <person name="Roest Crollius H."/>
            <person name="Montfort J."/>
            <person name="Robinson-Rechavi M."/>
            <person name="Bouchez O."/>
            <person name="Lampietro C."/>
            <person name="Lopez Roques C."/>
            <person name="Donnadieu C."/>
            <person name="Postlethwait J."/>
            <person name="Bobe J."/>
            <person name="Verreycken H."/>
            <person name="Guiguen Y."/>
        </authorList>
    </citation>
    <scope>NUCLEOTIDE SEQUENCE [LARGE SCALE GENOMIC DNA]</scope>
    <source>
        <strain evidence="14">Up_M1</strain>
        <tissue evidence="14">Testis</tissue>
    </source>
</reference>
<evidence type="ECO:0000313" key="14">
    <source>
        <dbReference type="EMBL" id="KAL1005973.1"/>
    </source>
</evidence>
<comment type="cofactor">
    <cofactor evidence="1">
        <name>Mg(2+)</name>
        <dbReference type="ChEBI" id="CHEBI:18420"/>
    </cofactor>
</comment>
<dbReference type="InterPro" id="IPR027417">
    <property type="entry name" value="P-loop_NTPase"/>
</dbReference>
<sequence length="267" mass="29767">MLPQAIEQQKPRVSDPAPPVPPRRVKNSFPVSKRQRSGYAPERRVNCVLVGDGGVGKTSLIVSYTTNGYPTEYIPTAFDNFAAMVVVDEEPVRLQLCDMAGQDELEQIRPLCYRNADVFLLCYSAVRPSSLRNATNLWAPEIRRHRPGAPIVLVGTQLDLQEDVQVLIQLDRNQERPVSTEEANHRAQEIGAVSFVECSALTQKNLKEVFDHAILASIQQEESVQSALQTLSLRRKTPEKIQGLSETWWRKLSCVVAPGECLGGDFS</sequence>
<comment type="subcellular location">
    <subcellularLocation>
        <location evidence="2">Cell membrane</location>
        <topology evidence="2">Lipid-anchor</topology>
        <orientation evidence="2">Cytoplasmic side</orientation>
    </subcellularLocation>
</comment>
<comment type="similarity">
    <text evidence="3">Belongs to the small GTPase superfamily. Rho family.</text>
</comment>
<evidence type="ECO:0000313" key="15">
    <source>
        <dbReference type="Proteomes" id="UP001557470"/>
    </source>
</evidence>
<evidence type="ECO:0000256" key="1">
    <source>
        <dbReference type="ARBA" id="ARBA00001946"/>
    </source>
</evidence>
<keyword evidence="7" id="KW-0547">Nucleotide-binding</keyword>
<proteinExistence type="inferred from homology"/>
<dbReference type="EMBL" id="JAGEUA010000002">
    <property type="protein sequence ID" value="KAL1005973.1"/>
    <property type="molecule type" value="Genomic_DNA"/>
</dbReference>
<dbReference type="SMART" id="SM00174">
    <property type="entry name" value="RHO"/>
    <property type="match status" value="1"/>
</dbReference>
<dbReference type="Proteomes" id="UP001557470">
    <property type="component" value="Unassembled WGS sequence"/>
</dbReference>
<comment type="caution">
    <text evidence="14">The sequence shown here is derived from an EMBL/GenBank/DDBJ whole genome shotgun (WGS) entry which is preliminary data.</text>
</comment>
<dbReference type="NCBIfam" id="TIGR00231">
    <property type="entry name" value="small_GTP"/>
    <property type="match status" value="1"/>
</dbReference>
<dbReference type="InterPro" id="IPR003578">
    <property type="entry name" value="Small_GTPase_Rho"/>
</dbReference>
<dbReference type="SUPFAM" id="SSF52540">
    <property type="entry name" value="P-loop containing nucleoside triphosphate hydrolases"/>
    <property type="match status" value="1"/>
</dbReference>
<evidence type="ECO:0000256" key="3">
    <source>
        <dbReference type="ARBA" id="ARBA00010142"/>
    </source>
</evidence>
<name>A0ABD0XAH7_UMBPY</name>
<keyword evidence="6" id="KW-0479">Metal-binding</keyword>
<keyword evidence="15" id="KW-1185">Reference proteome</keyword>
<dbReference type="AlphaFoldDB" id="A0ABD0XAH7"/>
<dbReference type="PROSITE" id="PS51420">
    <property type="entry name" value="RHO"/>
    <property type="match status" value="1"/>
</dbReference>
<gene>
    <name evidence="14" type="ORF">UPYG_G00066330</name>
</gene>
<evidence type="ECO:0000256" key="2">
    <source>
        <dbReference type="ARBA" id="ARBA00004342"/>
    </source>
</evidence>
<organism evidence="14 15">
    <name type="scientific">Umbra pygmaea</name>
    <name type="common">Eastern mudminnow</name>
    <dbReference type="NCBI Taxonomy" id="75934"/>
    <lineage>
        <taxon>Eukaryota</taxon>
        <taxon>Metazoa</taxon>
        <taxon>Chordata</taxon>
        <taxon>Craniata</taxon>
        <taxon>Vertebrata</taxon>
        <taxon>Euteleostomi</taxon>
        <taxon>Actinopterygii</taxon>
        <taxon>Neopterygii</taxon>
        <taxon>Teleostei</taxon>
        <taxon>Protacanthopterygii</taxon>
        <taxon>Esociformes</taxon>
        <taxon>Umbridae</taxon>
        <taxon>Umbra</taxon>
    </lineage>
</organism>
<dbReference type="Gene3D" id="3.40.50.300">
    <property type="entry name" value="P-loop containing nucleotide triphosphate hydrolases"/>
    <property type="match status" value="1"/>
</dbReference>
<dbReference type="PROSITE" id="PS51419">
    <property type="entry name" value="RAB"/>
    <property type="match status" value="1"/>
</dbReference>
<dbReference type="PANTHER" id="PTHR24072">
    <property type="entry name" value="RHO FAMILY GTPASE"/>
    <property type="match status" value="1"/>
</dbReference>
<dbReference type="PRINTS" id="PR00449">
    <property type="entry name" value="RASTRNSFRMNG"/>
</dbReference>
<feature type="region of interest" description="Disordered" evidence="13">
    <location>
        <begin position="1"/>
        <end position="38"/>
    </location>
</feature>
<dbReference type="GO" id="GO:0005525">
    <property type="term" value="F:GTP binding"/>
    <property type="evidence" value="ECO:0007669"/>
    <property type="project" value="UniProtKB-KW"/>
</dbReference>
<accession>A0ABD0XAH7</accession>
<evidence type="ECO:0000256" key="8">
    <source>
        <dbReference type="ARBA" id="ARBA00022842"/>
    </source>
</evidence>
<keyword evidence="10" id="KW-0472">Membrane</keyword>
<dbReference type="GO" id="GO:0008360">
    <property type="term" value="P:regulation of cell shape"/>
    <property type="evidence" value="ECO:0007669"/>
    <property type="project" value="UniProtKB-ARBA"/>
</dbReference>
<evidence type="ECO:0000256" key="10">
    <source>
        <dbReference type="ARBA" id="ARBA00023136"/>
    </source>
</evidence>
<dbReference type="GO" id="GO:0005886">
    <property type="term" value="C:plasma membrane"/>
    <property type="evidence" value="ECO:0007669"/>
    <property type="project" value="UniProtKB-SubCell"/>
</dbReference>
<dbReference type="FunFam" id="3.40.50.300:FF:000561">
    <property type="entry name" value="rho-related GTP-binding protein RhoV"/>
    <property type="match status" value="1"/>
</dbReference>
<protein>
    <recommendedName>
        <fullName evidence="16">Rho-related GTP-binding protein RhoU-like</fullName>
    </recommendedName>
</protein>
<evidence type="ECO:0008006" key="16">
    <source>
        <dbReference type="Google" id="ProtNLM"/>
    </source>
</evidence>